<feature type="binding site" evidence="8">
    <location>
        <position position="277"/>
    </location>
    <ligand>
        <name>Zn(2+)</name>
        <dbReference type="ChEBI" id="CHEBI:29105"/>
        <label>2</label>
        <note>catalytic</note>
    </ligand>
</feature>
<evidence type="ECO:0000256" key="2">
    <source>
        <dbReference type="ARBA" id="ARBA00022694"/>
    </source>
</evidence>
<dbReference type="EC" id="3.1.26.11" evidence="8"/>
<evidence type="ECO:0000313" key="9">
    <source>
        <dbReference type="EMBL" id="TFH94209.1"/>
    </source>
</evidence>
<evidence type="ECO:0000313" key="10">
    <source>
        <dbReference type="Proteomes" id="UP000297225"/>
    </source>
</evidence>
<dbReference type="RefSeq" id="WP_134848924.1">
    <property type="nucleotide sequence ID" value="NZ_CP197400.1"/>
</dbReference>
<gene>
    <name evidence="8" type="primary">rnz</name>
    <name evidence="9" type="ORF">E4P47_08500</name>
</gene>
<comment type="function">
    <text evidence="8">Zinc phosphodiesterase, which displays some tRNA 3'-processing endonuclease activity. Probably involved in tRNA maturation, by removing a 3'-trailer from precursor tRNA.</text>
</comment>
<evidence type="ECO:0000256" key="8">
    <source>
        <dbReference type="HAMAP-Rule" id="MF_01818"/>
    </source>
</evidence>
<dbReference type="HAMAP" id="MF_01818">
    <property type="entry name" value="RNase_Z_BN"/>
    <property type="match status" value="1"/>
</dbReference>
<dbReference type="GO" id="GO:0042781">
    <property type="term" value="F:3'-tRNA processing endoribonuclease activity"/>
    <property type="evidence" value="ECO:0007669"/>
    <property type="project" value="UniProtKB-UniRule"/>
</dbReference>
<dbReference type="NCBIfam" id="TIGR02651">
    <property type="entry name" value="RNase_Z"/>
    <property type="match status" value="1"/>
</dbReference>
<evidence type="ECO:0000256" key="6">
    <source>
        <dbReference type="ARBA" id="ARBA00022801"/>
    </source>
</evidence>
<evidence type="ECO:0000256" key="5">
    <source>
        <dbReference type="ARBA" id="ARBA00022759"/>
    </source>
</evidence>
<dbReference type="OrthoDB" id="9800940at2"/>
<organism evidence="9 10">
    <name type="scientific">Porphyromonas levii</name>
    <dbReference type="NCBI Taxonomy" id="28114"/>
    <lineage>
        <taxon>Bacteria</taxon>
        <taxon>Pseudomonadati</taxon>
        <taxon>Bacteroidota</taxon>
        <taxon>Bacteroidia</taxon>
        <taxon>Bacteroidales</taxon>
        <taxon>Porphyromonadaceae</taxon>
        <taxon>Porphyromonas</taxon>
    </lineage>
</organism>
<protein>
    <recommendedName>
        <fullName evidence="8">Ribonuclease Z</fullName>
        <shortName evidence="8">RNase Z</shortName>
        <ecNumber evidence="8">3.1.26.11</ecNumber>
    </recommendedName>
    <alternativeName>
        <fullName evidence="8">tRNA 3 endonuclease</fullName>
    </alternativeName>
    <alternativeName>
        <fullName evidence="8">tRNase Z</fullName>
    </alternativeName>
</protein>
<comment type="cofactor">
    <cofactor evidence="8">
        <name>Zn(2+)</name>
        <dbReference type="ChEBI" id="CHEBI:29105"/>
    </cofactor>
    <text evidence="8">Binds 2 Zn(2+) ions.</text>
</comment>
<dbReference type="NCBIfam" id="NF000801">
    <property type="entry name" value="PRK00055.1-3"/>
    <property type="match status" value="1"/>
</dbReference>
<feature type="binding site" evidence="8">
    <location>
        <position position="219"/>
    </location>
    <ligand>
        <name>Zn(2+)</name>
        <dbReference type="ChEBI" id="CHEBI:29105"/>
        <label>1</label>
        <note>catalytic</note>
    </ligand>
</feature>
<feature type="binding site" evidence="8">
    <location>
        <position position="73"/>
    </location>
    <ligand>
        <name>Zn(2+)</name>
        <dbReference type="ChEBI" id="CHEBI:29105"/>
        <label>2</label>
        <note>catalytic</note>
    </ligand>
</feature>
<evidence type="ECO:0000256" key="3">
    <source>
        <dbReference type="ARBA" id="ARBA00022722"/>
    </source>
</evidence>
<keyword evidence="4 8" id="KW-0479">Metal-binding</keyword>
<dbReference type="Gene3D" id="3.60.15.10">
    <property type="entry name" value="Ribonuclease Z/Hydroxyacylglutathione hydrolase-like"/>
    <property type="match status" value="1"/>
</dbReference>
<comment type="caution">
    <text evidence="9">The sequence shown here is derived from an EMBL/GenBank/DDBJ whole genome shotgun (WGS) entry which is preliminary data.</text>
</comment>
<feature type="binding site" evidence="8">
    <location>
        <position position="74"/>
    </location>
    <ligand>
        <name>Zn(2+)</name>
        <dbReference type="ChEBI" id="CHEBI:29105"/>
        <label>2</label>
        <note>catalytic</note>
    </ligand>
</feature>
<dbReference type="SUPFAM" id="SSF56281">
    <property type="entry name" value="Metallo-hydrolase/oxidoreductase"/>
    <property type="match status" value="1"/>
</dbReference>
<dbReference type="InterPro" id="IPR013471">
    <property type="entry name" value="RNase_Z/BN"/>
</dbReference>
<dbReference type="STRING" id="1122973.GCA_000379925_00134"/>
<feature type="binding site" evidence="8">
    <location>
        <position position="71"/>
    </location>
    <ligand>
        <name>Zn(2+)</name>
        <dbReference type="ChEBI" id="CHEBI:29105"/>
        <label>1</label>
        <note>catalytic</note>
    </ligand>
</feature>
<keyword evidence="3 8" id="KW-0540">Nuclease</keyword>
<dbReference type="EMBL" id="SPNC01000162">
    <property type="protein sequence ID" value="TFH94209.1"/>
    <property type="molecule type" value="Genomic_DNA"/>
</dbReference>
<dbReference type="AlphaFoldDB" id="A0A4Y8WP91"/>
<evidence type="ECO:0000256" key="7">
    <source>
        <dbReference type="ARBA" id="ARBA00022833"/>
    </source>
</evidence>
<feature type="binding site" evidence="8">
    <location>
        <position position="219"/>
    </location>
    <ligand>
        <name>Zn(2+)</name>
        <dbReference type="ChEBI" id="CHEBI:29105"/>
        <label>2</label>
        <note>catalytic</note>
    </ligand>
</feature>
<dbReference type="PANTHER" id="PTHR46018:SF2">
    <property type="entry name" value="ZINC PHOSPHODIESTERASE ELAC PROTEIN 1"/>
    <property type="match status" value="1"/>
</dbReference>
<comment type="subunit">
    <text evidence="1 8">Homodimer.</text>
</comment>
<dbReference type="InterPro" id="IPR036866">
    <property type="entry name" value="RibonucZ/Hydroxyglut_hydro"/>
</dbReference>
<comment type="similarity">
    <text evidence="8">Belongs to the RNase Z family.</text>
</comment>
<keyword evidence="2 8" id="KW-0819">tRNA processing</keyword>
<evidence type="ECO:0000256" key="4">
    <source>
        <dbReference type="ARBA" id="ARBA00022723"/>
    </source>
</evidence>
<feature type="active site" description="Proton acceptor" evidence="8">
    <location>
        <position position="73"/>
    </location>
</feature>
<dbReference type="GO" id="GO:0008270">
    <property type="term" value="F:zinc ion binding"/>
    <property type="evidence" value="ECO:0007669"/>
    <property type="project" value="UniProtKB-UniRule"/>
</dbReference>
<feature type="binding site" evidence="8">
    <location>
        <position position="149"/>
    </location>
    <ligand>
        <name>Zn(2+)</name>
        <dbReference type="ChEBI" id="CHEBI:29105"/>
        <label>1</label>
        <note>catalytic</note>
    </ligand>
</feature>
<dbReference type="PANTHER" id="PTHR46018">
    <property type="entry name" value="ZINC PHOSPHODIESTERASE ELAC PROTEIN 1"/>
    <property type="match status" value="1"/>
</dbReference>
<keyword evidence="5 8" id="KW-0255">Endonuclease</keyword>
<keyword evidence="6 8" id="KW-0378">Hydrolase</keyword>
<dbReference type="Proteomes" id="UP000297225">
    <property type="component" value="Unassembled WGS sequence"/>
</dbReference>
<feature type="binding site" evidence="8">
    <location>
        <position position="69"/>
    </location>
    <ligand>
        <name>Zn(2+)</name>
        <dbReference type="ChEBI" id="CHEBI:29105"/>
        <label>1</label>
        <note>catalytic</note>
    </ligand>
</feature>
<keyword evidence="10" id="KW-1185">Reference proteome</keyword>
<comment type="catalytic activity">
    <reaction evidence="8">
        <text>Endonucleolytic cleavage of RNA, removing extra 3' nucleotides from tRNA precursor, generating 3' termini of tRNAs. A 3'-hydroxy group is left at the tRNA terminus and a 5'-phosphoryl group is left at the trailer molecule.</text>
        <dbReference type="EC" id="3.1.26.11"/>
    </reaction>
</comment>
<sequence length="321" mass="36009">MAECNYGDGMYLKVLGCGSAMPKPLHQHSAQMLRLRDKHFLIDCGEGTQMQLLRFGSSWANLHRIFISHMHGDHCLGLPGLLSSMSMSGLDHPVHIYGPAGIDEYVAFILKTFCREDADRIFAHVIDHTQRSVVYEDHSISVTAFPLKHRVATVGYRFDEKPKQRHLNREMADFYGVPMAYFGLIKQGQDYEKEDGTIIKNEMITIAPRAPYSYAYCSDTAYLSSVAEAVKGVDLLYHETTFGAEMISRANETLHSRSVDAARVATEAEVGHLLIGHYSARYSSRAMVQELLQEAQAVFPRTIAAEDGLTLDFQTLREQGL</sequence>
<reference evidence="9 10" key="1">
    <citation type="submission" date="2019-03" db="EMBL/GenBank/DDBJ databases">
        <title>Porphyromonas levii Isolated from the Uterus of Dairy Cows.</title>
        <authorList>
            <person name="Francis A.M."/>
        </authorList>
    </citation>
    <scope>NUCLEOTIDE SEQUENCE [LARGE SCALE GENOMIC DNA]</scope>
    <source>
        <strain evidence="9 10">AF5678</strain>
    </source>
</reference>
<dbReference type="Pfam" id="PF23023">
    <property type="entry name" value="Anti-Pycsar_Apyc1"/>
    <property type="match status" value="1"/>
</dbReference>
<name>A0A4Y8WP91_9PORP</name>
<proteinExistence type="inferred from homology"/>
<evidence type="ECO:0000256" key="1">
    <source>
        <dbReference type="ARBA" id="ARBA00011738"/>
    </source>
</evidence>
<accession>A0A4Y8WP91</accession>
<dbReference type="CDD" id="cd07717">
    <property type="entry name" value="RNaseZ_ZiPD-like_MBL-fold"/>
    <property type="match status" value="1"/>
</dbReference>
<keyword evidence="7 8" id="KW-0862">Zinc</keyword>